<dbReference type="PANTHER" id="PTHR31170:SF18">
    <property type="entry name" value="(WILD MALAYSIAN BANANA) HYPOTHETICAL PROTEIN"/>
    <property type="match status" value="1"/>
</dbReference>
<dbReference type="OMA" id="PWIVMEN"/>
<dbReference type="EnsemblPlants" id="KRH73393">
    <property type="protein sequence ID" value="KRH73393"/>
    <property type="gene ID" value="GLYMA_02G270900"/>
</dbReference>
<dbReference type="InParanoid" id="A0A0R0L281"/>
<dbReference type="AlphaFoldDB" id="A0A0R0L281"/>
<evidence type="ECO:0000313" key="4">
    <source>
        <dbReference type="Proteomes" id="UP000008827"/>
    </source>
</evidence>
<organism evidence="2">
    <name type="scientific">Glycine max</name>
    <name type="common">Soybean</name>
    <name type="synonym">Glycine hispida</name>
    <dbReference type="NCBI Taxonomy" id="3847"/>
    <lineage>
        <taxon>Eukaryota</taxon>
        <taxon>Viridiplantae</taxon>
        <taxon>Streptophyta</taxon>
        <taxon>Embryophyta</taxon>
        <taxon>Tracheophyta</taxon>
        <taxon>Spermatophyta</taxon>
        <taxon>Magnoliopsida</taxon>
        <taxon>eudicotyledons</taxon>
        <taxon>Gunneridae</taxon>
        <taxon>Pentapetalae</taxon>
        <taxon>rosids</taxon>
        <taxon>fabids</taxon>
        <taxon>Fabales</taxon>
        <taxon>Fabaceae</taxon>
        <taxon>Papilionoideae</taxon>
        <taxon>50 kb inversion clade</taxon>
        <taxon>NPAAA clade</taxon>
        <taxon>indigoferoid/millettioid clade</taxon>
        <taxon>Phaseoleae</taxon>
        <taxon>Glycine</taxon>
        <taxon>Glycine subgen. Soja</taxon>
    </lineage>
</organism>
<dbReference type="EMBL" id="CM000835">
    <property type="protein sequence ID" value="KRH73393.1"/>
    <property type="molecule type" value="Genomic_DNA"/>
</dbReference>
<name>A0A0R0L281_SOYBN</name>
<evidence type="ECO:0000256" key="1">
    <source>
        <dbReference type="SAM" id="Phobius"/>
    </source>
</evidence>
<protein>
    <submittedName>
        <fullName evidence="2 3">Uncharacterized protein</fullName>
    </submittedName>
</protein>
<reference evidence="2 3" key="1">
    <citation type="journal article" date="2010" name="Nature">
        <title>Genome sequence of the palaeopolyploid soybean.</title>
        <authorList>
            <person name="Schmutz J."/>
            <person name="Cannon S.B."/>
            <person name="Schlueter J."/>
            <person name="Ma J."/>
            <person name="Mitros T."/>
            <person name="Nelson W."/>
            <person name="Hyten D.L."/>
            <person name="Song Q."/>
            <person name="Thelen J.J."/>
            <person name="Cheng J."/>
            <person name="Xu D."/>
            <person name="Hellsten U."/>
            <person name="May G.D."/>
            <person name="Yu Y."/>
            <person name="Sakurai T."/>
            <person name="Umezawa T."/>
            <person name="Bhattacharyya M.K."/>
            <person name="Sandhu D."/>
            <person name="Valliyodan B."/>
            <person name="Lindquist E."/>
            <person name="Peto M."/>
            <person name="Grant D."/>
            <person name="Shu S."/>
            <person name="Goodstein D."/>
            <person name="Barry K."/>
            <person name="Futrell-Griggs M."/>
            <person name="Abernathy B."/>
            <person name="Du J."/>
            <person name="Tian Z."/>
            <person name="Zhu L."/>
            <person name="Gill N."/>
            <person name="Joshi T."/>
            <person name="Libault M."/>
            <person name="Sethuraman A."/>
            <person name="Zhang X.-C."/>
            <person name="Shinozaki K."/>
            <person name="Nguyen H.T."/>
            <person name="Wing R.A."/>
            <person name="Cregan P."/>
            <person name="Specht J."/>
            <person name="Grimwood J."/>
            <person name="Rokhsar D."/>
            <person name="Stacey G."/>
            <person name="Shoemaker R.C."/>
            <person name="Jackson S.A."/>
        </authorList>
    </citation>
    <scope>NUCLEOTIDE SEQUENCE</scope>
    <source>
        <strain evidence="3">cv. Williams 82</strain>
        <tissue evidence="2">Callus</tissue>
    </source>
</reference>
<keyword evidence="1" id="KW-0812">Transmembrane</keyword>
<dbReference type="Proteomes" id="UP000008827">
    <property type="component" value="Chromosome 2"/>
</dbReference>
<gene>
    <name evidence="2" type="ORF">GLYMA_02G270900</name>
</gene>
<evidence type="ECO:0000313" key="3">
    <source>
        <dbReference type="EnsemblPlants" id="KRH73393"/>
    </source>
</evidence>
<reference evidence="2" key="3">
    <citation type="submission" date="2018-07" db="EMBL/GenBank/DDBJ databases">
        <title>WGS assembly of Glycine max.</title>
        <authorList>
            <person name="Schmutz J."/>
            <person name="Cannon S."/>
            <person name="Schlueter J."/>
            <person name="Ma J."/>
            <person name="Mitros T."/>
            <person name="Nelson W."/>
            <person name="Hyten D."/>
            <person name="Song Q."/>
            <person name="Thelen J."/>
            <person name="Cheng J."/>
            <person name="Xu D."/>
            <person name="Hellsten U."/>
            <person name="May G."/>
            <person name="Yu Y."/>
            <person name="Sakurai T."/>
            <person name="Umezawa T."/>
            <person name="Bhattacharyya M."/>
            <person name="Sandhu D."/>
            <person name="Valliyodan B."/>
            <person name="Lindquist E."/>
            <person name="Peto M."/>
            <person name="Grant D."/>
            <person name="Shu S."/>
            <person name="Goodstein D."/>
            <person name="Barry K."/>
            <person name="Futrell-Griggs M."/>
            <person name="Abernathy B."/>
            <person name="Du J."/>
            <person name="Tian Z."/>
            <person name="Zhu L."/>
            <person name="Gill N."/>
            <person name="Joshi T."/>
            <person name="Libault M."/>
            <person name="Sethuraman A."/>
            <person name="Zhang X."/>
            <person name="Shinozaki K."/>
            <person name="Nguyen H."/>
            <person name="Wing R."/>
            <person name="Cregan P."/>
            <person name="Specht J."/>
            <person name="Grimwood J."/>
            <person name="Rokhsar D."/>
            <person name="Stacey G."/>
            <person name="Shoemaker R."/>
            <person name="Jackson S."/>
        </authorList>
    </citation>
    <scope>NUCLEOTIDE SEQUENCE</scope>
    <source>
        <tissue evidence="2">Callus</tissue>
    </source>
</reference>
<feature type="transmembrane region" description="Helical" evidence="1">
    <location>
        <begin position="238"/>
        <end position="261"/>
    </location>
</feature>
<evidence type="ECO:0000313" key="2">
    <source>
        <dbReference type="EMBL" id="KRH73393.1"/>
    </source>
</evidence>
<dbReference type="Pfam" id="PF03140">
    <property type="entry name" value="DUF247"/>
    <property type="match status" value="2"/>
</dbReference>
<accession>A0A0R0L281</accession>
<reference evidence="3" key="2">
    <citation type="submission" date="2018-02" db="UniProtKB">
        <authorList>
            <consortium name="EnsemblPlants"/>
        </authorList>
    </citation>
    <scope>IDENTIFICATION</scope>
    <source>
        <strain evidence="3">Williams 82</strain>
    </source>
</reference>
<proteinExistence type="predicted"/>
<keyword evidence="1" id="KW-1133">Transmembrane helix</keyword>
<dbReference type="Gramene" id="KRH73393">
    <property type="protein sequence ID" value="KRH73393"/>
    <property type="gene ID" value="GLYMA_02G270900"/>
</dbReference>
<dbReference type="InterPro" id="IPR004158">
    <property type="entry name" value="DUF247_pln"/>
</dbReference>
<keyword evidence="1" id="KW-0472">Membrane</keyword>
<sequence length="264" mass="30710">MEEHKHRALIHFLKRCKKPIELIFHCMDQVVEELRDSYSPLDPIWMQETPRFQQLMIIFYGCFIVPDDCAHHNDPVYGKPGKLYFMPYIKSDMLMLENQLPMRVVLHTLIEVETDTAQVILKFLLHVQDINFITRQILISCSNQINHKLRDMSFFDGVLRLPTFVVGDTTEYMLLNLVAFQRLHVGASNEITSYVFFIGTVIDDGMDMAILHRKRDPDQRSPKISPWIVMENLKSNPWAIVSFVAPITLFALTPIQTAFTIKQA</sequence>
<dbReference type="PANTHER" id="PTHR31170">
    <property type="entry name" value="BNAC04G53230D PROTEIN"/>
    <property type="match status" value="1"/>
</dbReference>
<keyword evidence="4" id="KW-1185">Reference proteome</keyword>